<dbReference type="AlphaFoldDB" id="A0A085MR10"/>
<evidence type="ECO:0000313" key="1">
    <source>
        <dbReference type="EMBL" id="KFD59656.1"/>
    </source>
</evidence>
<reference evidence="1" key="1">
    <citation type="journal article" date="2014" name="Nat. Genet.">
        <title>Genome and transcriptome of the porcine whipworm Trichuris suis.</title>
        <authorList>
            <person name="Jex A.R."/>
            <person name="Nejsum P."/>
            <person name="Schwarz E.M."/>
            <person name="Hu L."/>
            <person name="Young N.D."/>
            <person name="Hall R.S."/>
            <person name="Korhonen P.K."/>
            <person name="Liao S."/>
            <person name="Thamsborg S."/>
            <person name="Xia J."/>
            <person name="Xu P."/>
            <person name="Wang S."/>
            <person name="Scheerlinck J.P."/>
            <person name="Hofmann A."/>
            <person name="Sternberg P.W."/>
            <person name="Wang J."/>
            <person name="Gasser R.B."/>
        </authorList>
    </citation>
    <scope>NUCLEOTIDE SEQUENCE [LARGE SCALE GENOMIC DNA]</scope>
    <source>
        <strain evidence="1">DCEP-RM93F</strain>
    </source>
</reference>
<dbReference type="EMBL" id="KL367780">
    <property type="protein sequence ID" value="KFD59656.1"/>
    <property type="molecule type" value="Genomic_DNA"/>
</dbReference>
<organism evidence="1">
    <name type="scientific">Trichuris suis</name>
    <name type="common">pig whipworm</name>
    <dbReference type="NCBI Taxonomy" id="68888"/>
    <lineage>
        <taxon>Eukaryota</taxon>
        <taxon>Metazoa</taxon>
        <taxon>Ecdysozoa</taxon>
        <taxon>Nematoda</taxon>
        <taxon>Enoplea</taxon>
        <taxon>Dorylaimia</taxon>
        <taxon>Trichinellida</taxon>
        <taxon>Trichuridae</taxon>
        <taxon>Trichuris</taxon>
    </lineage>
</organism>
<accession>A0A085MR10</accession>
<proteinExistence type="predicted"/>
<name>A0A085MR10_9BILA</name>
<protein>
    <submittedName>
        <fullName evidence="1">Uncharacterized protein</fullName>
    </submittedName>
</protein>
<dbReference type="Proteomes" id="UP000030758">
    <property type="component" value="Unassembled WGS sequence"/>
</dbReference>
<gene>
    <name evidence="1" type="ORF">M514_13855</name>
</gene>
<sequence length="91" mass="10603">MENPAPIIVRIQKIREYGYVFVAWIDGRVMCGVGNLFSVLFTIEGLRIEEYGTKKNIIKDEQSGTRRRIKCVYASDSFVSLERHHIRKLNE</sequence>